<evidence type="ECO:0000313" key="10">
    <source>
        <dbReference type="RefSeq" id="XP_034252132.1"/>
    </source>
</evidence>
<feature type="disulfide bond" evidence="8">
    <location>
        <begin position="258"/>
        <end position="270"/>
    </location>
</feature>
<proteinExistence type="predicted"/>
<dbReference type="PROSITE" id="PS01209">
    <property type="entry name" value="LDLRA_1"/>
    <property type="match status" value="2"/>
</dbReference>
<dbReference type="PRINTS" id="PR00261">
    <property type="entry name" value="LDLRECEPTOR"/>
</dbReference>
<dbReference type="OrthoDB" id="2019384at2759"/>
<organism evidence="10">
    <name type="scientific">Thrips palmi</name>
    <name type="common">Melon thrips</name>
    <dbReference type="NCBI Taxonomy" id="161013"/>
    <lineage>
        <taxon>Eukaryota</taxon>
        <taxon>Metazoa</taxon>
        <taxon>Ecdysozoa</taxon>
        <taxon>Arthropoda</taxon>
        <taxon>Hexapoda</taxon>
        <taxon>Insecta</taxon>
        <taxon>Pterygota</taxon>
        <taxon>Neoptera</taxon>
        <taxon>Paraneoptera</taxon>
        <taxon>Thysanoptera</taxon>
        <taxon>Terebrantia</taxon>
        <taxon>Thripoidea</taxon>
        <taxon>Thripidae</taxon>
        <taxon>Thrips</taxon>
    </lineage>
</organism>
<dbReference type="InterPro" id="IPR050685">
    <property type="entry name" value="LDLR"/>
</dbReference>
<dbReference type="AlphaFoldDB" id="A0A6P9A2T2"/>
<dbReference type="KEGG" id="tpal:117651834"/>
<keyword evidence="5" id="KW-1133">Transmembrane helix</keyword>
<keyword evidence="4" id="KW-0677">Repeat</keyword>
<dbReference type="RefSeq" id="XP_034252132.1">
    <property type="nucleotide sequence ID" value="XM_034396241.1"/>
</dbReference>
<reference evidence="10" key="1">
    <citation type="submission" date="2025-08" db="UniProtKB">
        <authorList>
            <consortium name="RefSeq"/>
        </authorList>
    </citation>
    <scope>IDENTIFICATION</scope>
    <source>
        <tissue evidence="10">Total insect</tissue>
    </source>
</reference>
<evidence type="ECO:0000256" key="5">
    <source>
        <dbReference type="ARBA" id="ARBA00022989"/>
    </source>
</evidence>
<dbReference type="InterPro" id="IPR036055">
    <property type="entry name" value="LDL_receptor-like_sf"/>
</dbReference>
<accession>A0A6P9A2T2</accession>
<dbReference type="PANTHER" id="PTHR24270">
    <property type="entry name" value="LOW-DENSITY LIPOPROTEIN RECEPTOR-RELATED"/>
    <property type="match status" value="1"/>
</dbReference>
<evidence type="ECO:0000256" key="3">
    <source>
        <dbReference type="ARBA" id="ARBA00022692"/>
    </source>
</evidence>
<evidence type="ECO:0000256" key="8">
    <source>
        <dbReference type="PROSITE-ProRule" id="PRU00124"/>
    </source>
</evidence>
<dbReference type="SUPFAM" id="SSF57424">
    <property type="entry name" value="LDL receptor-like module"/>
    <property type="match status" value="2"/>
</dbReference>
<dbReference type="Gene3D" id="4.10.400.10">
    <property type="entry name" value="Low-density Lipoprotein Receptor"/>
    <property type="match status" value="2"/>
</dbReference>
<dbReference type="PROSITE" id="PS50068">
    <property type="entry name" value="LDLRA_2"/>
    <property type="match status" value="2"/>
</dbReference>
<comment type="subcellular location">
    <subcellularLocation>
        <location evidence="2">Endomembrane system</location>
    </subcellularLocation>
    <subcellularLocation>
        <location evidence="1">Membrane</location>
        <topology evidence="1">Single-pass membrane protein</topology>
    </subcellularLocation>
</comment>
<evidence type="ECO:0000256" key="7">
    <source>
        <dbReference type="ARBA" id="ARBA00023157"/>
    </source>
</evidence>
<evidence type="ECO:0000256" key="2">
    <source>
        <dbReference type="ARBA" id="ARBA00004308"/>
    </source>
</evidence>
<feature type="disulfide bond" evidence="8">
    <location>
        <begin position="85"/>
        <end position="100"/>
    </location>
</feature>
<dbReference type="GO" id="GO:0005886">
    <property type="term" value="C:plasma membrane"/>
    <property type="evidence" value="ECO:0007669"/>
    <property type="project" value="TreeGrafter"/>
</dbReference>
<evidence type="ECO:0000313" key="9">
    <source>
        <dbReference type="Proteomes" id="UP000515158"/>
    </source>
</evidence>
<evidence type="ECO:0000256" key="1">
    <source>
        <dbReference type="ARBA" id="ARBA00004167"/>
    </source>
</evidence>
<keyword evidence="9" id="KW-1185">Reference proteome</keyword>
<dbReference type="GO" id="GO:0012505">
    <property type="term" value="C:endomembrane system"/>
    <property type="evidence" value="ECO:0007669"/>
    <property type="project" value="UniProtKB-SubCell"/>
</dbReference>
<dbReference type="InterPro" id="IPR023415">
    <property type="entry name" value="LDLR_class-A_CS"/>
</dbReference>
<dbReference type="CDD" id="cd00112">
    <property type="entry name" value="LDLa"/>
    <property type="match status" value="2"/>
</dbReference>
<protein>
    <submittedName>
        <fullName evidence="10">Prolow-density lipoprotein receptor-related protein 1-like isoform X1</fullName>
    </submittedName>
</protein>
<dbReference type="SMART" id="SM00192">
    <property type="entry name" value="LDLa"/>
    <property type="match status" value="2"/>
</dbReference>
<feature type="disulfide bond" evidence="8">
    <location>
        <begin position="265"/>
        <end position="283"/>
    </location>
</feature>
<feature type="disulfide bond" evidence="8">
    <location>
        <begin position="277"/>
        <end position="292"/>
    </location>
</feature>
<evidence type="ECO:0000256" key="6">
    <source>
        <dbReference type="ARBA" id="ARBA00023136"/>
    </source>
</evidence>
<dbReference type="InterPro" id="IPR002172">
    <property type="entry name" value="LDrepeatLR_classA_rpt"/>
</dbReference>
<dbReference type="InParanoid" id="A0A6P9A2T2"/>
<dbReference type="Pfam" id="PF00057">
    <property type="entry name" value="Ldl_recept_a"/>
    <property type="match status" value="2"/>
</dbReference>
<name>A0A6P9A2T2_THRPL</name>
<comment type="caution">
    <text evidence="8">Lacks conserved residue(s) required for the propagation of feature annotation.</text>
</comment>
<sequence>MGDVGGHGTSIRLSYHSQLSAAHRLAWLVAPQQTGSCARGYQRMATKFAILLGLLAAVSQATGDCESRHFQCRDGSGCVPLFLRCDGISHCSDGFDEEACDALPTVALPANASVTARVQFATAHDSFELHLCGGQHCSRVLLWGEGKDGTLRYETQTSCNLCGRRCSNRVKTHIEGSYILRPGEVVLEVQHRPGQLAVWRQGRPDDVVEVPVGADYGTLRVRPYYWGTDMPVRYTGDSLPASAAPSVTASPAAAPAECESGKLKCKDGQCVSGRYRCNGSNDCRDGSDEEDCYRLNMVALPVNASGTARVQFAKVHGIILVHLCGGQRCSSVWLFGERDNGTLAYRTFTGCNALGWRGNGVKDHWSGSDKDFAPGEVVLEVQHRPGQLAVWRQDRPDDVVEVPVGADYGMLRVRPAYWVADMPVQFTIAATKAGTTK</sequence>
<gene>
    <name evidence="10" type="primary">LOC117651834</name>
</gene>
<evidence type="ECO:0000256" key="4">
    <source>
        <dbReference type="ARBA" id="ARBA00022737"/>
    </source>
</evidence>
<dbReference type="GeneID" id="117651834"/>
<keyword evidence="7 8" id="KW-1015">Disulfide bond</keyword>
<dbReference type="Proteomes" id="UP000515158">
    <property type="component" value="Unplaced"/>
</dbReference>
<keyword evidence="3" id="KW-0812">Transmembrane</keyword>
<keyword evidence="6" id="KW-0472">Membrane</keyword>
<dbReference type="GO" id="GO:0016192">
    <property type="term" value="P:vesicle-mediated transport"/>
    <property type="evidence" value="ECO:0007669"/>
    <property type="project" value="UniProtKB-ARBA"/>
</dbReference>